<evidence type="ECO:0000313" key="4">
    <source>
        <dbReference type="Proteomes" id="UP001595075"/>
    </source>
</evidence>
<sequence length="190" mass="19728">MVSFTISALTLGLAALGSSAPTDTTPVAATTTRSPSQNPPAAFPLHLAAPGYEPLPLVAVKGAAIGNYNLVFKNPAVYYATPAYLNNTALAFYVDGQDLAHPYTMNFGDTIQGPGDLNDVTAIYGFNEAERGLGFADNGVLEYVDGRSIPFFACKGTLNGVEQLSLKIGQAEVDGSAPEGCVVANIVKPN</sequence>
<evidence type="ECO:0000256" key="2">
    <source>
        <dbReference type="SAM" id="SignalP"/>
    </source>
</evidence>
<name>A0ABR4CA39_9HELO</name>
<evidence type="ECO:0000256" key="1">
    <source>
        <dbReference type="SAM" id="MobiDB-lite"/>
    </source>
</evidence>
<keyword evidence="4" id="KW-1185">Reference proteome</keyword>
<reference evidence="3 4" key="1">
    <citation type="journal article" date="2024" name="Commun. Biol.">
        <title>Comparative genomic analysis of thermophilic fungi reveals convergent evolutionary adaptations and gene losses.</title>
        <authorList>
            <person name="Steindorff A.S."/>
            <person name="Aguilar-Pontes M.V."/>
            <person name="Robinson A.J."/>
            <person name="Andreopoulos B."/>
            <person name="LaButti K."/>
            <person name="Kuo A."/>
            <person name="Mondo S."/>
            <person name="Riley R."/>
            <person name="Otillar R."/>
            <person name="Haridas S."/>
            <person name="Lipzen A."/>
            <person name="Grimwood J."/>
            <person name="Schmutz J."/>
            <person name="Clum A."/>
            <person name="Reid I.D."/>
            <person name="Moisan M.C."/>
            <person name="Butler G."/>
            <person name="Nguyen T.T.M."/>
            <person name="Dewar K."/>
            <person name="Conant G."/>
            <person name="Drula E."/>
            <person name="Henrissat B."/>
            <person name="Hansel C."/>
            <person name="Singer S."/>
            <person name="Hutchinson M.I."/>
            <person name="de Vries R.P."/>
            <person name="Natvig D.O."/>
            <person name="Powell A.J."/>
            <person name="Tsang A."/>
            <person name="Grigoriev I.V."/>
        </authorList>
    </citation>
    <scope>NUCLEOTIDE SEQUENCE [LARGE SCALE GENOMIC DNA]</scope>
    <source>
        <strain evidence="3 4">CBS 494.80</strain>
    </source>
</reference>
<accession>A0ABR4CA39</accession>
<comment type="caution">
    <text evidence="3">The sequence shown here is derived from an EMBL/GenBank/DDBJ whole genome shotgun (WGS) entry which is preliminary data.</text>
</comment>
<protein>
    <submittedName>
        <fullName evidence="3">Uncharacterized protein</fullName>
    </submittedName>
</protein>
<feature type="signal peptide" evidence="2">
    <location>
        <begin position="1"/>
        <end position="19"/>
    </location>
</feature>
<proteinExistence type="predicted"/>
<dbReference type="EMBL" id="JAZHXI010000011">
    <property type="protein sequence ID" value="KAL2066109.1"/>
    <property type="molecule type" value="Genomic_DNA"/>
</dbReference>
<keyword evidence="2" id="KW-0732">Signal</keyword>
<gene>
    <name evidence="3" type="ORF">VTL71DRAFT_2180</name>
</gene>
<feature type="compositionally biased region" description="Low complexity" evidence="1">
    <location>
        <begin position="20"/>
        <end position="36"/>
    </location>
</feature>
<evidence type="ECO:0000313" key="3">
    <source>
        <dbReference type="EMBL" id="KAL2066109.1"/>
    </source>
</evidence>
<feature type="chain" id="PRO_5045791703" evidence="2">
    <location>
        <begin position="20"/>
        <end position="190"/>
    </location>
</feature>
<organism evidence="3 4">
    <name type="scientific">Oculimacula yallundae</name>
    <dbReference type="NCBI Taxonomy" id="86028"/>
    <lineage>
        <taxon>Eukaryota</taxon>
        <taxon>Fungi</taxon>
        <taxon>Dikarya</taxon>
        <taxon>Ascomycota</taxon>
        <taxon>Pezizomycotina</taxon>
        <taxon>Leotiomycetes</taxon>
        <taxon>Helotiales</taxon>
        <taxon>Ploettnerulaceae</taxon>
        <taxon>Oculimacula</taxon>
    </lineage>
</organism>
<dbReference type="Proteomes" id="UP001595075">
    <property type="component" value="Unassembled WGS sequence"/>
</dbReference>
<feature type="region of interest" description="Disordered" evidence="1">
    <location>
        <begin position="20"/>
        <end position="40"/>
    </location>
</feature>